<dbReference type="EMBL" id="JARJLG010000100">
    <property type="protein sequence ID" value="KAJ7745876.1"/>
    <property type="molecule type" value="Genomic_DNA"/>
</dbReference>
<dbReference type="Proteomes" id="UP001215280">
    <property type="component" value="Unassembled WGS sequence"/>
</dbReference>
<feature type="region of interest" description="Disordered" evidence="1">
    <location>
        <begin position="192"/>
        <end position="237"/>
    </location>
</feature>
<feature type="region of interest" description="Disordered" evidence="1">
    <location>
        <begin position="24"/>
        <end position="55"/>
    </location>
</feature>
<accession>A0AAD7N537</accession>
<organism evidence="3 4">
    <name type="scientific">Mycena maculata</name>
    <dbReference type="NCBI Taxonomy" id="230809"/>
    <lineage>
        <taxon>Eukaryota</taxon>
        <taxon>Fungi</taxon>
        <taxon>Dikarya</taxon>
        <taxon>Basidiomycota</taxon>
        <taxon>Agaricomycotina</taxon>
        <taxon>Agaricomycetes</taxon>
        <taxon>Agaricomycetidae</taxon>
        <taxon>Agaricales</taxon>
        <taxon>Marasmiineae</taxon>
        <taxon>Mycenaceae</taxon>
        <taxon>Mycena</taxon>
    </lineage>
</organism>
<feature type="region of interest" description="Disordered" evidence="1">
    <location>
        <begin position="67"/>
        <end position="98"/>
    </location>
</feature>
<feature type="transmembrane region" description="Helical" evidence="2">
    <location>
        <begin position="456"/>
        <end position="478"/>
    </location>
</feature>
<name>A0AAD7N537_9AGAR</name>
<comment type="caution">
    <text evidence="3">The sequence shown here is derived from an EMBL/GenBank/DDBJ whole genome shotgun (WGS) entry which is preliminary data.</text>
</comment>
<sequence length="482" mass="53018">MRPQHPGDARRQIARPSQIEIVVQHAHPVQRRTLPSHGRGDSARMGAQETGRHARDAGLWRAHARFSRRPHPCHRPAPSLQLHQSDDPARLAGKHHHADVERRIHPAADVPAHHAPGPARAADPRGATRRLCTVCPQPVPCHRAPRPPRPRPWCPDRAGTPRALQVVAQLTPEGTFRWSSGRPLSCVAGATDATRPTDAHGPASERAPPHAFERPPARCRSAPPPVQRSIRQRHLRRASDIPVVRLLAPAPCRLSPRPRAPSTQGQVVRDAQHALRAGSAAPARRERAAHACAAAGGDQLLHRPARVQVICNPLCRAPRAIRVHTVPPSPRHVNARVWGEDVRAAPRTFPDARALTHSGRDVPREPRARAREAAVALQTYALGQEKRLSAARVNFPPLSSTIISRACAGRSYIFVQSRRLFAATLLHPSRLPLWLHTLPTTLPPVIYLLRVLVSSFFLWVFSIVLVLLAVVSNGYCYLSLST</sequence>
<feature type="compositionally biased region" description="Basic and acidic residues" evidence="1">
    <location>
        <begin position="207"/>
        <end position="216"/>
    </location>
</feature>
<evidence type="ECO:0000256" key="2">
    <source>
        <dbReference type="SAM" id="Phobius"/>
    </source>
</evidence>
<keyword evidence="4" id="KW-1185">Reference proteome</keyword>
<evidence type="ECO:0000313" key="3">
    <source>
        <dbReference type="EMBL" id="KAJ7745876.1"/>
    </source>
</evidence>
<evidence type="ECO:0000313" key="4">
    <source>
        <dbReference type="Proteomes" id="UP001215280"/>
    </source>
</evidence>
<evidence type="ECO:0000256" key="1">
    <source>
        <dbReference type="SAM" id="MobiDB-lite"/>
    </source>
</evidence>
<keyword evidence="2" id="KW-0472">Membrane</keyword>
<gene>
    <name evidence="3" type="ORF">DFH07DRAFT_13274</name>
</gene>
<dbReference type="AlphaFoldDB" id="A0AAD7N537"/>
<protein>
    <submittedName>
        <fullName evidence="3">Uncharacterized protein</fullName>
    </submittedName>
</protein>
<keyword evidence="2" id="KW-0812">Transmembrane</keyword>
<reference evidence="3" key="1">
    <citation type="submission" date="2023-03" db="EMBL/GenBank/DDBJ databases">
        <title>Massive genome expansion in bonnet fungi (Mycena s.s.) driven by repeated elements and novel gene families across ecological guilds.</title>
        <authorList>
            <consortium name="Lawrence Berkeley National Laboratory"/>
            <person name="Harder C.B."/>
            <person name="Miyauchi S."/>
            <person name="Viragh M."/>
            <person name="Kuo A."/>
            <person name="Thoen E."/>
            <person name="Andreopoulos B."/>
            <person name="Lu D."/>
            <person name="Skrede I."/>
            <person name="Drula E."/>
            <person name="Henrissat B."/>
            <person name="Morin E."/>
            <person name="Kohler A."/>
            <person name="Barry K."/>
            <person name="LaButti K."/>
            <person name="Morin E."/>
            <person name="Salamov A."/>
            <person name="Lipzen A."/>
            <person name="Mereny Z."/>
            <person name="Hegedus B."/>
            <person name="Baldrian P."/>
            <person name="Stursova M."/>
            <person name="Weitz H."/>
            <person name="Taylor A."/>
            <person name="Grigoriev I.V."/>
            <person name="Nagy L.G."/>
            <person name="Martin F."/>
            <person name="Kauserud H."/>
        </authorList>
    </citation>
    <scope>NUCLEOTIDE SEQUENCE</scope>
    <source>
        <strain evidence="3">CBHHK188m</strain>
    </source>
</reference>
<keyword evidence="2" id="KW-1133">Transmembrane helix</keyword>
<proteinExistence type="predicted"/>